<dbReference type="Proteomes" id="UP001152888">
    <property type="component" value="Unassembled WGS sequence"/>
</dbReference>
<evidence type="ECO:0000313" key="1">
    <source>
        <dbReference type="EMBL" id="CAH1977183.1"/>
    </source>
</evidence>
<dbReference type="AlphaFoldDB" id="A0A9P0PCR0"/>
<keyword evidence="2" id="KW-1185">Reference proteome</keyword>
<evidence type="ECO:0000313" key="2">
    <source>
        <dbReference type="Proteomes" id="UP001152888"/>
    </source>
</evidence>
<reference evidence="1" key="1">
    <citation type="submission" date="2022-03" db="EMBL/GenBank/DDBJ databases">
        <authorList>
            <person name="Sayadi A."/>
        </authorList>
    </citation>
    <scope>NUCLEOTIDE SEQUENCE</scope>
</reference>
<comment type="caution">
    <text evidence="1">The sequence shown here is derived from an EMBL/GenBank/DDBJ whole genome shotgun (WGS) entry which is preliminary data.</text>
</comment>
<name>A0A9P0PCR0_ACAOB</name>
<gene>
    <name evidence="1" type="ORF">ACAOBT_LOCUS12514</name>
</gene>
<proteinExistence type="predicted"/>
<sequence length="28" mass="3300">MRRVYKAASRESVDEEYSTCDVCPSNRF</sequence>
<protein>
    <submittedName>
        <fullName evidence="1">Uncharacterized protein</fullName>
    </submittedName>
</protein>
<organism evidence="1 2">
    <name type="scientific">Acanthoscelides obtectus</name>
    <name type="common">Bean weevil</name>
    <name type="synonym">Bruchus obtectus</name>
    <dbReference type="NCBI Taxonomy" id="200917"/>
    <lineage>
        <taxon>Eukaryota</taxon>
        <taxon>Metazoa</taxon>
        <taxon>Ecdysozoa</taxon>
        <taxon>Arthropoda</taxon>
        <taxon>Hexapoda</taxon>
        <taxon>Insecta</taxon>
        <taxon>Pterygota</taxon>
        <taxon>Neoptera</taxon>
        <taxon>Endopterygota</taxon>
        <taxon>Coleoptera</taxon>
        <taxon>Polyphaga</taxon>
        <taxon>Cucujiformia</taxon>
        <taxon>Chrysomeloidea</taxon>
        <taxon>Chrysomelidae</taxon>
        <taxon>Bruchinae</taxon>
        <taxon>Bruchini</taxon>
        <taxon>Acanthoscelides</taxon>
    </lineage>
</organism>
<accession>A0A9P0PCR0</accession>
<dbReference type="EMBL" id="CAKOFQ010006855">
    <property type="protein sequence ID" value="CAH1977183.1"/>
    <property type="molecule type" value="Genomic_DNA"/>
</dbReference>